<keyword evidence="3" id="KW-1185">Reference proteome</keyword>
<dbReference type="RefSeq" id="WP_149894016.1">
    <property type="nucleotide sequence ID" value="NZ_JBHUFA010000003.1"/>
</dbReference>
<accession>A0ABW4JX35</accession>
<dbReference type="EMBL" id="JBHUFA010000003">
    <property type="protein sequence ID" value="MFD1696028.1"/>
    <property type="molecule type" value="Genomic_DNA"/>
</dbReference>
<name>A0ABW4JX35_9HYPH</name>
<sequence length="119" mass="13317">MAEENDLPVATNAKHGLPQLAGIALDVQRVAAHQIERARKFRRHQLDGEMQGLAQVHFQPQSQRHGPHPVRLEEKDLMARHGQISQKSGENIWEFPPGLAMCDDDQPAAARTGMQDAER</sequence>
<gene>
    <name evidence="2" type="ORF">ACFSC7_10925</name>
</gene>
<proteinExistence type="predicted"/>
<dbReference type="Proteomes" id="UP001597327">
    <property type="component" value="Unassembled WGS sequence"/>
</dbReference>
<comment type="caution">
    <text evidence="2">The sequence shown here is derived from an EMBL/GenBank/DDBJ whole genome shotgun (WGS) entry which is preliminary data.</text>
</comment>
<reference evidence="3" key="1">
    <citation type="journal article" date="2019" name="Int. J. Syst. Evol. Microbiol.">
        <title>The Global Catalogue of Microorganisms (GCM) 10K type strain sequencing project: providing services to taxonomists for standard genome sequencing and annotation.</title>
        <authorList>
            <consortium name="The Broad Institute Genomics Platform"/>
            <consortium name="The Broad Institute Genome Sequencing Center for Infectious Disease"/>
            <person name="Wu L."/>
            <person name="Ma J."/>
        </authorList>
    </citation>
    <scope>NUCLEOTIDE SEQUENCE [LARGE SCALE GENOMIC DNA]</scope>
    <source>
        <strain evidence="3">JCM 3369</strain>
    </source>
</reference>
<organism evidence="2 3">
    <name type="scientific">Roseibium aestuarii</name>
    <dbReference type="NCBI Taxonomy" id="2600299"/>
    <lineage>
        <taxon>Bacteria</taxon>
        <taxon>Pseudomonadati</taxon>
        <taxon>Pseudomonadota</taxon>
        <taxon>Alphaproteobacteria</taxon>
        <taxon>Hyphomicrobiales</taxon>
        <taxon>Stappiaceae</taxon>
        <taxon>Roseibium</taxon>
    </lineage>
</organism>
<protein>
    <submittedName>
        <fullName evidence="2">Uncharacterized protein</fullName>
    </submittedName>
</protein>
<evidence type="ECO:0000256" key="1">
    <source>
        <dbReference type="SAM" id="MobiDB-lite"/>
    </source>
</evidence>
<evidence type="ECO:0000313" key="2">
    <source>
        <dbReference type="EMBL" id="MFD1696028.1"/>
    </source>
</evidence>
<evidence type="ECO:0000313" key="3">
    <source>
        <dbReference type="Proteomes" id="UP001597327"/>
    </source>
</evidence>
<feature type="region of interest" description="Disordered" evidence="1">
    <location>
        <begin position="82"/>
        <end position="119"/>
    </location>
</feature>